<comment type="function">
    <text evidence="6">Catalyzes the 2'-O-methylation of the ribose of cytidine 1402 (C1402) in 16S rRNA.</text>
</comment>
<dbReference type="InterPro" id="IPR014776">
    <property type="entry name" value="4pyrrole_Mease_sub2"/>
</dbReference>
<accession>A0A101XS81</accession>
<name>A0A101XS81_9BACL</name>
<dbReference type="HAMAP" id="MF_01877">
    <property type="entry name" value="16SrRNA_methyltr_I"/>
    <property type="match status" value="1"/>
</dbReference>
<dbReference type="PANTHER" id="PTHR46111:SF1">
    <property type="entry name" value="RIBOSOMAL RNA SMALL SUBUNIT METHYLTRANSFERASE I"/>
    <property type="match status" value="1"/>
</dbReference>
<comment type="subcellular location">
    <subcellularLocation>
        <location evidence="6">Cytoplasm</location>
    </subcellularLocation>
</comment>
<organism evidence="9 10">
    <name type="scientific">Ferroacidibacillus organovorans</name>
    <dbReference type="NCBI Taxonomy" id="1765683"/>
    <lineage>
        <taxon>Bacteria</taxon>
        <taxon>Bacillati</taxon>
        <taxon>Bacillota</taxon>
        <taxon>Bacilli</taxon>
        <taxon>Bacillales</taxon>
        <taxon>Alicyclobacillaceae</taxon>
        <taxon>Ferroacidibacillus</taxon>
    </lineage>
</organism>
<dbReference type="Gene3D" id="3.30.950.10">
    <property type="entry name" value="Methyltransferase, Cobalt-precorrin-4 Transmethylase, Domain 2"/>
    <property type="match status" value="1"/>
</dbReference>
<evidence type="ECO:0000313" key="9">
    <source>
        <dbReference type="EMBL" id="KUO96584.1"/>
    </source>
</evidence>
<dbReference type="EMBL" id="LPVJ01000011">
    <property type="protein sequence ID" value="KUO96584.1"/>
    <property type="molecule type" value="Genomic_DNA"/>
</dbReference>
<evidence type="ECO:0000256" key="6">
    <source>
        <dbReference type="HAMAP-Rule" id="MF_01877"/>
    </source>
</evidence>
<dbReference type="InterPro" id="IPR018063">
    <property type="entry name" value="SAM_MeTrfase_RsmI_CS"/>
</dbReference>
<dbReference type="InterPro" id="IPR053910">
    <property type="entry name" value="RsmI_HTH"/>
</dbReference>
<proteinExistence type="inferred from homology"/>
<dbReference type="CDD" id="cd11648">
    <property type="entry name" value="RsmI"/>
    <property type="match status" value="1"/>
</dbReference>
<comment type="caution">
    <text evidence="9">The sequence shown here is derived from an EMBL/GenBank/DDBJ whole genome shotgun (WGS) entry which is preliminary data.</text>
</comment>
<keyword evidence="2 6" id="KW-0698">rRNA processing</keyword>
<dbReference type="AlphaFoldDB" id="A0A101XS81"/>
<dbReference type="OrthoDB" id="9809084at2"/>
<keyword evidence="5 6" id="KW-0949">S-adenosyl-L-methionine</keyword>
<keyword evidence="1 6" id="KW-0963">Cytoplasm</keyword>
<dbReference type="InterPro" id="IPR000878">
    <property type="entry name" value="4pyrrol_Mease"/>
</dbReference>
<dbReference type="PANTHER" id="PTHR46111">
    <property type="entry name" value="RIBOSOMAL RNA SMALL SUBUNIT METHYLTRANSFERASE I"/>
    <property type="match status" value="1"/>
</dbReference>
<dbReference type="InterPro" id="IPR008189">
    <property type="entry name" value="rRNA_ssu_MeTfrase_I"/>
</dbReference>
<keyword evidence="3 6" id="KW-0489">Methyltransferase</keyword>
<evidence type="ECO:0000256" key="1">
    <source>
        <dbReference type="ARBA" id="ARBA00022490"/>
    </source>
</evidence>
<evidence type="ECO:0000259" key="8">
    <source>
        <dbReference type="Pfam" id="PF23016"/>
    </source>
</evidence>
<evidence type="ECO:0000256" key="4">
    <source>
        <dbReference type="ARBA" id="ARBA00022679"/>
    </source>
</evidence>
<dbReference type="Pfam" id="PF23016">
    <property type="entry name" value="RsmI_C"/>
    <property type="match status" value="1"/>
</dbReference>
<dbReference type="PIRSF" id="PIRSF005917">
    <property type="entry name" value="MTase_YraL"/>
    <property type="match status" value="1"/>
</dbReference>
<dbReference type="FunFam" id="3.30.950.10:FF:000002">
    <property type="entry name" value="Ribosomal RNA small subunit methyltransferase I"/>
    <property type="match status" value="1"/>
</dbReference>
<dbReference type="NCBIfam" id="TIGR00096">
    <property type="entry name" value="16S rRNA (cytidine(1402)-2'-O)-methyltransferase"/>
    <property type="match status" value="1"/>
</dbReference>
<comment type="catalytic activity">
    <reaction evidence="6">
        <text>cytidine(1402) in 16S rRNA + S-adenosyl-L-methionine = 2'-O-methylcytidine(1402) in 16S rRNA + S-adenosyl-L-homocysteine + H(+)</text>
        <dbReference type="Rhea" id="RHEA:42924"/>
        <dbReference type="Rhea" id="RHEA-COMP:10285"/>
        <dbReference type="Rhea" id="RHEA-COMP:10286"/>
        <dbReference type="ChEBI" id="CHEBI:15378"/>
        <dbReference type="ChEBI" id="CHEBI:57856"/>
        <dbReference type="ChEBI" id="CHEBI:59789"/>
        <dbReference type="ChEBI" id="CHEBI:74495"/>
        <dbReference type="ChEBI" id="CHEBI:82748"/>
        <dbReference type="EC" id="2.1.1.198"/>
    </reaction>
</comment>
<dbReference type="EC" id="2.1.1.198" evidence="6"/>
<dbReference type="PROSITE" id="PS01296">
    <property type="entry name" value="RSMI"/>
    <property type="match status" value="1"/>
</dbReference>
<evidence type="ECO:0000256" key="3">
    <source>
        <dbReference type="ARBA" id="ARBA00022603"/>
    </source>
</evidence>
<protein>
    <recommendedName>
        <fullName evidence="6">Ribosomal RNA small subunit methyltransferase I</fullName>
        <ecNumber evidence="6">2.1.1.198</ecNumber>
    </recommendedName>
    <alternativeName>
        <fullName evidence="6">16S rRNA 2'-O-ribose C1402 methyltransferase</fullName>
    </alternativeName>
    <alternativeName>
        <fullName evidence="6">rRNA (cytidine-2'-O-)-methyltransferase RsmI</fullName>
    </alternativeName>
</protein>
<dbReference type="GO" id="GO:0070677">
    <property type="term" value="F:rRNA (cytosine-2'-O-)-methyltransferase activity"/>
    <property type="evidence" value="ECO:0007669"/>
    <property type="project" value="UniProtKB-UniRule"/>
</dbReference>
<evidence type="ECO:0000313" key="10">
    <source>
        <dbReference type="Proteomes" id="UP000053557"/>
    </source>
</evidence>
<dbReference type="RefSeq" id="WP_082685557.1">
    <property type="nucleotide sequence ID" value="NZ_LPVJ01000011.1"/>
</dbReference>
<dbReference type="Proteomes" id="UP000053557">
    <property type="component" value="Unassembled WGS sequence"/>
</dbReference>
<evidence type="ECO:0000259" key="7">
    <source>
        <dbReference type="Pfam" id="PF00590"/>
    </source>
</evidence>
<dbReference type="SUPFAM" id="SSF53790">
    <property type="entry name" value="Tetrapyrrole methylase"/>
    <property type="match status" value="1"/>
</dbReference>
<sequence length="288" mass="32066">MENSMPGVLYVVPTPIGNLEDMTLRGLRILREVDFIAAEDTRHTRKLLSHFEIAPDELFSYHQHNVKGSSEQIVARLREGKSGALVSDAGMPGISDPGAEMIRALLRESLPFIVLPGASASLTALVGSGLETGNFRFGGFFPREKKEQELLVEHLRNDGATTIFYESPHRIRATLQVLYEGVGNRRFVLARELTKLHERYVRGLLGDAQRLLSEDDERGEIVLLLEGCQEKDGTDEERLTEDQIRYRVGRLAAAGIPAKEAMRMVAKEAGLSRREVYQALLNDAGDEP</sequence>
<reference evidence="9 10" key="1">
    <citation type="submission" date="2015-12" db="EMBL/GenBank/DDBJ databases">
        <title>Draft genome sequence of Acidibacillus ferrooxidans ITV001, isolated from a chalcopyrite acid mine drainage site in Brazil.</title>
        <authorList>
            <person name="Dall'Agnol H."/>
            <person name="Nancucheo I."/>
            <person name="Johnson B."/>
            <person name="Oliveira R."/>
            <person name="Leite L."/>
            <person name="Pylro V."/>
            <person name="Nunes G.L."/>
            <person name="Tzotzos G."/>
            <person name="Fernandes G.R."/>
            <person name="Dutra J."/>
            <person name="Orellana S.C."/>
            <person name="Oliveira G."/>
        </authorList>
    </citation>
    <scope>NUCLEOTIDE SEQUENCE [LARGE SCALE GENOMIC DNA]</scope>
    <source>
        <strain evidence="10">ITV01</strain>
    </source>
</reference>
<comment type="similarity">
    <text evidence="6">Belongs to the methyltransferase superfamily. RsmI family.</text>
</comment>
<dbReference type="Gene3D" id="3.40.1010.10">
    <property type="entry name" value="Cobalt-precorrin-4 Transmethylase, Domain 1"/>
    <property type="match status" value="1"/>
</dbReference>
<feature type="domain" description="Tetrapyrrole methylase" evidence="7">
    <location>
        <begin position="9"/>
        <end position="208"/>
    </location>
</feature>
<keyword evidence="10" id="KW-1185">Reference proteome</keyword>
<dbReference type="GO" id="GO:0005737">
    <property type="term" value="C:cytoplasm"/>
    <property type="evidence" value="ECO:0007669"/>
    <property type="project" value="UniProtKB-SubCell"/>
</dbReference>
<keyword evidence="4 6" id="KW-0808">Transferase</keyword>
<dbReference type="Pfam" id="PF00590">
    <property type="entry name" value="TP_methylase"/>
    <property type="match status" value="1"/>
</dbReference>
<dbReference type="InterPro" id="IPR014777">
    <property type="entry name" value="4pyrrole_Mease_sub1"/>
</dbReference>
<dbReference type="FunFam" id="3.40.1010.10:FF:000007">
    <property type="entry name" value="Ribosomal RNA small subunit methyltransferase I"/>
    <property type="match status" value="1"/>
</dbReference>
<dbReference type="InterPro" id="IPR035996">
    <property type="entry name" value="4pyrrol_Methylase_sf"/>
</dbReference>
<feature type="domain" description="RsmI HTH" evidence="8">
    <location>
        <begin position="250"/>
        <end position="281"/>
    </location>
</feature>
<evidence type="ECO:0000256" key="2">
    <source>
        <dbReference type="ARBA" id="ARBA00022552"/>
    </source>
</evidence>
<gene>
    <name evidence="6" type="primary">rsmI</name>
    <name evidence="9" type="ORF">ATW55_00425</name>
</gene>
<evidence type="ECO:0000256" key="5">
    <source>
        <dbReference type="ARBA" id="ARBA00022691"/>
    </source>
</evidence>